<dbReference type="Gene3D" id="2.40.50.40">
    <property type="match status" value="1"/>
</dbReference>
<evidence type="ECO:0000313" key="3">
    <source>
        <dbReference type="Proteomes" id="UP001152484"/>
    </source>
</evidence>
<dbReference type="InterPro" id="IPR000953">
    <property type="entry name" value="Chromo/chromo_shadow_dom"/>
</dbReference>
<dbReference type="PANTHER" id="PTHR46148:SF52">
    <property type="entry name" value="OS04G0603800 PROTEIN"/>
    <property type="match status" value="1"/>
</dbReference>
<evidence type="ECO:0000259" key="1">
    <source>
        <dbReference type="PROSITE" id="PS50013"/>
    </source>
</evidence>
<dbReference type="InterPro" id="IPR016197">
    <property type="entry name" value="Chromo-like_dom_sf"/>
</dbReference>
<dbReference type="PROSITE" id="PS50013">
    <property type="entry name" value="CHROMO_2"/>
    <property type="match status" value="1"/>
</dbReference>
<gene>
    <name evidence="2" type="ORF">CEURO_LOCUS8728</name>
</gene>
<dbReference type="Proteomes" id="UP001152484">
    <property type="component" value="Unassembled WGS sequence"/>
</dbReference>
<keyword evidence="3" id="KW-1185">Reference proteome</keyword>
<dbReference type="SMART" id="SM00298">
    <property type="entry name" value="CHROMO"/>
    <property type="match status" value="1"/>
</dbReference>
<dbReference type="EMBL" id="CAMAPE010000017">
    <property type="protein sequence ID" value="CAH9083722.1"/>
    <property type="molecule type" value="Genomic_DNA"/>
</dbReference>
<dbReference type="Pfam" id="PF24626">
    <property type="entry name" value="SH3_Tf2-1"/>
    <property type="match status" value="1"/>
</dbReference>
<accession>A0A9P0Z1U9</accession>
<dbReference type="Pfam" id="PF00385">
    <property type="entry name" value="Chromo"/>
    <property type="match status" value="1"/>
</dbReference>
<protein>
    <recommendedName>
        <fullName evidence="1">Chromo domain-containing protein</fullName>
    </recommendedName>
</protein>
<name>A0A9P0Z1U9_CUSEU</name>
<sequence>MLEELKGNLAQAQNLMQQQANKHRREMELTEGDSVYLKIQPYKLQSLAKRINQKLSPRFYGPFQILEKIGPVAYKLKLPENSRIHPVFHVSLLKKALAPTTVCQDLPKCLNEELELQVIPEEVVESRRNQEGKEEVLIHWKGLPKFEDTWEDAQVMKDLFPEFHLEDKVNFQGGSIDRMTAQPPIKYFNKVYQRKRGRAV</sequence>
<dbReference type="InterPro" id="IPR056924">
    <property type="entry name" value="SH3_Tf2-1"/>
</dbReference>
<reference evidence="2" key="1">
    <citation type="submission" date="2022-07" db="EMBL/GenBank/DDBJ databases">
        <authorList>
            <person name="Macas J."/>
            <person name="Novak P."/>
            <person name="Neumann P."/>
        </authorList>
    </citation>
    <scope>NUCLEOTIDE SEQUENCE</scope>
</reference>
<dbReference type="PANTHER" id="PTHR46148">
    <property type="entry name" value="CHROMO DOMAIN-CONTAINING PROTEIN"/>
    <property type="match status" value="1"/>
</dbReference>
<dbReference type="OrthoDB" id="1280581at2759"/>
<dbReference type="AlphaFoldDB" id="A0A9P0Z1U9"/>
<dbReference type="SUPFAM" id="SSF54160">
    <property type="entry name" value="Chromo domain-like"/>
    <property type="match status" value="1"/>
</dbReference>
<evidence type="ECO:0000313" key="2">
    <source>
        <dbReference type="EMBL" id="CAH9083722.1"/>
    </source>
</evidence>
<comment type="caution">
    <text evidence="2">The sequence shown here is derived from an EMBL/GenBank/DDBJ whole genome shotgun (WGS) entry which is preliminary data.</text>
</comment>
<feature type="domain" description="Chromo" evidence="1">
    <location>
        <begin position="118"/>
        <end position="162"/>
    </location>
</feature>
<organism evidence="2 3">
    <name type="scientific">Cuscuta europaea</name>
    <name type="common">European dodder</name>
    <dbReference type="NCBI Taxonomy" id="41803"/>
    <lineage>
        <taxon>Eukaryota</taxon>
        <taxon>Viridiplantae</taxon>
        <taxon>Streptophyta</taxon>
        <taxon>Embryophyta</taxon>
        <taxon>Tracheophyta</taxon>
        <taxon>Spermatophyta</taxon>
        <taxon>Magnoliopsida</taxon>
        <taxon>eudicotyledons</taxon>
        <taxon>Gunneridae</taxon>
        <taxon>Pentapetalae</taxon>
        <taxon>asterids</taxon>
        <taxon>lamiids</taxon>
        <taxon>Solanales</taxon>
        <taxon>Convolvulaceae</taxon>
        <taxon>Cuscuteae</taxon>
        <taxon>Cuscuta</taxon>
        <taxon>Cuscuta subgen. Cuscuta</taxon>
    </lineage>
</organism>
<proteinExistence type="predicted"/>
<dbReference type="InterPro" id="IPR023780">
    <property type="entry name" value="Chromo_domain"/>
</dbReference>